<feature type="domain" description="PWWP" evidence="2">
    <location>
        <begin position="986"/>
        <end position="1063"/>
    </location>
</feature>
<dbReference type="CDD" id="cd20140">
    <property type="entry name" value="PWWP_PWWP2"/>
    <property type="match status" value="1"/>
</dbReference>
<feature type="compositionally biased region" description="Polar residues" evidence="1">
    <location>
        <begin position="714"/>
        <end position="727"/>
    </location>
</feature>
<feature type="compositionally biased region" description="Basic residues" evidence="1">
    <location>
        <begin position="103"/>
        <end position="116"/>
    </location>
</feature>
<dbReference type="OrthoDB" id="5964980at2759"/>
<organism evidence="3 5">
    <name type="scientific">Hyalella azteca</name>
    <name type="common">Amphipod</name>
    <dbReference type="NCBI Taxonomy" id="294128"/>
    <lineage>
        <taxon>Eukaryota</taxon>
        <taxon>Metazoa</taxon>
        <taxon>Ecdysozoa</taxon>
        <taxon>Arthropoda</taxon>
        <taxon>Crustacea</taxon>
        <taxon>Multicrustacea</taxon>
        <taxon>Malacostraca</taxon>
        <taxon>Eumalacostraca</taxon>
        <taxon>Peracarida</taxon>
        <taxon>Amphipoda</taxon>
        <taxon>Senticaudata</taxon>
        <taxon>Talitrida</taxon>
        <taxon>Talitroidea</taxon>
        <taxon>Hyalellidae</taxon>
        <taxon>Hyalella</taxon>
    </lineage>
</organism>
<proteinExistence type="predicted"/>
<feature type="region of interest" description="Disordered" evidence="1">
    <location>
        <begin position="1400"/>
        <end position="1421"/>
    </location>
</feature>
<dbReference type="Pfam" id="PF00855">
    <property type="entry name" value="PWWP"/>
    <property type="match status" value="1"/>
</dbReference>
<feature type="region of interest" description="Disordered" evidence="1">
    <location>
        <begin position="745"/>
        <end position="770"/>
    </location>
</feature>
<dbReference type="SMART" id="SM00293">
    <property type="entry name" value="PWWP"/>
    <property type="match status" value="1"/>
</dbReference>
<evidence type="ECO:0000256" key="1">
    <source>
        <dbReference type="SAM" id="MobiDB-lite"/>
    </source>
</evidence>
<dbReference type="KEGG" id="hazt:108672460"/>
<accession>A0A8B7NPH5</accession>
<feature type="compositionally biased region" description="Basic and acidic residues" evidence="1">
    <location>
        <begin position="789"/>
        <end position="803"/>
    </location>
</feature>
<feature type="compositionally biased region" description="Polar residues" evidence="1">
    <location>
        <begin position="1434"/>
        <end position="1453"/>
    </location>
</feature>
<keyword evidence="3" id="KW-1185">Reference proteome</keyword>
<feature type="compositionally biased region" description="Basic and acidic residues" evidence="1">
    <location>
        <begin position="1400"/>
        <end position="1414"/>
    </location>
</feature>
<feature type="region of interest" description="Disordered" evidence="1">
    <location>
        <begin position="95"/>
        <end position="116"/>
    </location>
</feature>
<dbReference type="SUPFAM" id="SSF63748">
    <property type="entry name" value="Tudor/PWWP/MBT"/>
    <property type="match status" value="1"/>
</dbReference>
<sequence>MAPPRLSATSLLPSGSQILVTVLQALPDILLVGVDHQEKYFQGVLLDSAIGRLPCGVYPPGGCYPPPPDLSNNKLYSVKRRHSYFCGDSDISNADNATNKSVTQKRTKPGSRPSVRLRPRHVLCSGCRQVCNENNERVGHAKSVASNHAASAPTGNDRKTDAEFPSVKVVERSSIQNENVDAQACKTRSGVCTRKSGKQNVPASRETTSKDCNSTSGSKNSHKISLNSKISQSKSFEETKSRSIRSTRRTVDLQVTSPHTNKRKHEQPTCAPVSVPRLKKLKASETESANNSHGDCQPAPALKSAGSLVINEVKCDLRLAGSRASQPAELEPCINSKPLLVSSSKIESEEKISSGQIPKLRFSSVNNRIAKVTLTTYDQSLSQSSKKRTSKAPQSCRLTVPKMVLCKPSSIPSEAFVPTHECNQEHTSSSSASVPKVTILPFSNKSINENCLSDTVEEVQAEKHVAEDGGQASDCDDTGSLKHAAPLLKICIAPDGTGTIMNIAPKPEVPPSLEDNNCHPVSSSHKGVANKAARKALKRARKEAQRKLMMKGSPSYSLIGGVSPRYGSMSPLGLGSLSPARSCWQSDRFAYMMSTKHSLSSPGRVGDSSPVRWNGTSPARLNCLSPSRRSDDKPPNSCNIWEASSKENACETQLTETNIPKKHRHKVKHKKKHKEDRKPKGIITNDRDEQSLLLPSCGAAPHASDSARRDHNDPQISRANSPKQKLSLSIKRVKNDEFAYVAHDCSSEESYSSGSIRGSEPENVLESTTKETIKKDPIVFRRSPVELNVEERSLEEQAGRYDKMTSSSGEPVIGDDKTSSSEATAEGEDMTSSSEESAGGEDNKSVSEALADDKDGAKILSGASSVSNAIVKKQLPGTSALLTTDLDRSSLEATVGHENNGKKRAFVDSSSSFVSRGEDSSDDQGDVPAFPSVPSTSVSSEWRALHYCFIRTSASRPAHVKDDVRLEAPKQEDCVHQLDDWVRLAVGDVVWAKILGFPWWPALVTHLSTRYIGKRNASDTSALERVHMRSESDHSQHEARVNWYGSATTSTLHPSSLRPFLLFFKQFYVKKKRGPYRTAVKEALAVAESRLYQEAIDPNTEVSATAPPTDDSASALSADDRTTALLANDSATAQFVVGSVVRKSSDDSAAAQTVTKCATATLMVTKNFNPSNSIAHSSPLSPKALSCHTFTSAIPCSFPLRISTPPASSSLPFSTASPSSSHPSSTALLSSHLPTFASSSVTCNESAIVAYAGTDDGSESLYQARRTPDAARTIAPSGPSQDSSWLSQTTPAEAASNVSLLLTEAIFSTRQTSMTNSVATNATLENREICLSEERGKSKSLRGASDARAKTLCGGIEAVAKPFSGASDDVTSQLVSGNKAGAAEDAAMAARDQGVKVDHLRRLGKADDPPRRSSVEVSPVRRVPALRVQSFSAIVNPCHSPSSGGSLGNESPSSPHPVDVFS</sequence>
<feature type="compositionally biased region" description="Basic residues" evidence="1">
    <location>
        <begin position="660"/>
        <end position="675"/>
    </location>
</feature>
<feature type="region of interest" description="Disordered" evidence="1">
    <location>
        <begin position="913"/>
        <end position="936"/>
    </location>
</feature>
<dbReference type="GeneID" id="108672460"/>
<feature type="region of interest" description="Disordered" evidence="1">
    <location>
        <begin position="142"/>
        <end position="162"/>
    </location>
</feature>
<feature type="compositionally biased region" description="Basic and acidic residues" evidence="1">
    <location>
        <begin position="841"/>
        <end position="850"/>
    </location>
</feature>
<feature type="region of interest" description="Disordered" evidence="1">
    <location>
        <begin position="1265"/>
        <end position="1289"/>
    </location>
</feature>
<feature type="compositionally biased region" description="Polar residues" evidence="1">
    <location>
        <begin position="198"/>
        <end position="234"/>
    </location>
</feature>
<feature type="region of interest" description="Disordered" evidence="1">
    <location>
        <begin position="1434"/>
        <end position="1462"/>
    </location>
</feature>
<dbReference type="PROSITE" id="PS50812">
    <property type="entry name" value="PWWP"/>
    <property type="match status" value="1"/>
</dbReference>
<gene>
    <name evidence="4 5" type="primary">LOC108672460</name>
</gene>
<name>A0A8B7NPH5_HYAAZ</name>
<dbReference type="Gene3D" id="2.30.30.140">
    <property type="match status" value="1"/>
</dbReference>
<evidence type="ECO:0000313" key="5">
    <source>
        <dbReference type="RefSeq" id="XP_018015617.1"/>
    </source>
</evidence>
<feature type="compositionally biased region" description="Polar residues" evidence="1">
    <location>
        <begin position="614"/>
        <end position="627"/>
    </location>
</feature>
<dbReference type="RefSeq" id="XP_018015617.1">
    <property type="nucleotide sequence ID" value="XM_018160128.2"/>
</dbReference>
<feature type="region of interest" description="Disordered" evidence="1">
    <location>
        <begin position="787"/>
        <end position="850"/>
    </location>
</feature>
<feature type="region of interest" description="Disordered" evidence="1">
    <location>
        <begin position="596"/>
        <end position="640"/>
    </location>
</feature>
<reference evidence="4 5" key="1">
    <citation type="submission" date="2025-04" db="UniProtKB">
        <authorList>
            <consortium name="RefSeq"/>
        </authorList>
    </citation>
    <scope>IDENTIFICATION</scope>
    <source>
        <tissue evidence="4 5">Whole organism</tissue>
    </source>
</reference>
<dbReference type="Proteomes" id="UP000694843">
    <property type="component" value="Unplaced"/>
</dbReference>
<evidence type="ECO:0000259" key="2">
    <source>
        <dbReference type="PROSITE" id="PS50812"/>
    </source>
</evidence>
<evidence type="ECO:0000313" key="3">
    <source>
        <dbReference type="Proteomes" id="UP000694843"/>
    </source>
</evidence>
<feature type="compositionally biased region" description="Low complexity" evidence="1">
    <location>
        <begin position="748"/>
        <end position="758"/>
    </location>
</feature>
<dbReference type="OMA" id="NGRSINC"/>
<dbReference type="RefSeq" id="XP_018015615.1">
    <property type="nucleotide sequence ID" value="XM_018160126.2"/>
</dbReference>
<dbReference type="InterPro" id="IPR000313">
    <property type="entry name" value="PWWP_dom"/>
</dbReference>
<feature type="region of interest" description="Disordered" evidence="1">
    <location>
        <begin position="655"/>
        <end position="729"/>
    </location>
</feature>
<feature type="compositionally biased region" description="Polar residues" evidence="1">
    <location>
        <begin position="1278"/>
        <end position="1289"/>
    </location>
</feature>
<protein>
    <submittedName>
        <fullName evidence="4 5">Uncharacterized protein LOC108672460 isoform X1</fullName>
    </submittedName>
</protein>
<feature type="region of interest" description="Disordered" evidence="1">
    <location>
        <begin position="185"/>
        <end position="272"/>
    </location>
</feature>
<evidence type="ECO:0000313" key="4">
    <source>
        <dbReference type="RefSeq" id="XP_018015615.1"/>
    </source>
</evidence>